<accession>A0ABZ1IVA8</accession>
<proteinExistence type="predicted"/>
<evidence type="ECO:0000313" key="1">
    <source>
        <dbReference type="EMBL" id="WTO84233.1"/>
    </source>
</evidence>
<sequence>MPSACPVGGGRVDYRLRHGSYPASRTQSRKNAEELRDWVRRHGDARQKEAVGLVRRIIRAGDGESGDAYVSTDINGGTTPVRDPLATAGAVAEAFAAWKGAEQGRVAVYDVFGNPMITARAF</sequence>
<evidence type="ECO:0000313" key="2">
    <source>
        <dbReference type="Proteomes" id="UP001622690"/>
    </source>
</evidence>
<reference evidence="1 2" key="1">
    <citation type="submission" date="2022-10" db="EMBL/GenBank/DDBJ databases">
        <title>The complete genomes of actinobacterial strains from the NBC collection.</title>
        <authorList>
            <person name="Joergensen T.S."/>
            <person name="Alvarez Arevalo M."/>
            <person name="Sterndorff E.B."/>
            <person name="Faurdal D."/>
            <person name="Vuksanovic O."/>
            <person name="Mourched A.-S."/>
            <person name="Charusanti P."/>
            <person name="Shaw S."/>
            <person name="Blin K."/>
            <person name="Weber T."/>
        </authorList>
    </citation>
    <scope>NUCLEOTIDE SEQUENCE [LARGE SCALE GENOMIC DNA]</scope>
    <source>
        <strain evidence="1 2">NBC_00206</strain>
    </source>
</reference>
<dbReference type="RefSeq" id="WP_402135624.1">
    <property type="nucleotide sequence ID" value="NZ_CP108125.1"/>
</dbReference>
<name>A0ABZ1IVA8_9ACTN</name>
<keyword evidence="2" id="KW-1185">Reference proteome</keyword>
<gene>
    <name evidence="1" type="ORF">OHU27_18145</name>
</gene>
<organism evidence="1 2">
    <name type="scientific">Streptomyces nigra</name>
    <dbReference type="NCBI Taxonomy" id="1827580"/>
    <lineage>
        <taxon>Bacteria</taxon>
        <taxon>Bacillati</taxon>
        <taxon>Actinomycetota</taxon>
        <taxon>Actinomycetes</taxon>
        <taxon>Kitasatosporales</taxon>
        <taxon>Streptomycetaceae</taxon>
        <taxon>Streptomyces</taxon>
    </lineage>
</organism>
<dbReference type="EMBL" id="CP108125">
    <property type="protein sequence ID" value="WTO84233.1"/>
    <property type="molecule type" value="Genomic_DNA"/>
</dbReference>
<dbReference type="Proteomes" id="UP001622690">
    <property type="component" value="Chromosome"/>
</dbReference>
<protein>
    <submittedName>
        <fullName evidence="1">Uncharacterized protein</fullName>
    </submittedName>
</protein>